<evidence type="ECO:0000313" key="2">
    <source>
        <dbReference type="Proteomes" id="UP000016927"/>
    </source>
</evidence>
<name>R0KXI4_NOSB1</name>
<accession>R0KXI4</accession>
<dbReference type="EMBL" id="KB908920">
    <property type="protein sequence ID" value="EOB14902.1"/>
    <property type="molecule type" value="Genomic_DNA"/>
</dbReference>
<reference evidence="1 2" key="1">
    <citation type="journal article" date="2013" name="BMC Genomics">
        <title>Comparative genomics of parasitic silkworm microsporidia reveal an association between genome expansion and host adaptation.</title>
        <authorList>
            <person name="Pan G."/>
            <person name="Xu J."/>
            <person name="Li T."/>
            <person name="Xia Q."/>
            <person name="Liu S.L."/>
            <person name="Zhang G."/>
            <person name="Li S."/>
            <person name="Li C."/>
            <person name="Liu H."/>
            <person name="Yang L."/>
            <person name="Liu T."/>
            <person name="Zhang X."/>
            <person name="Wu Z."/>
            <person name="Fan W."/>
            <person name="Dang X."/>
            <person name="Xiang H."/>
            <person name="Tao M."/>
            <person name="Li Y."/>
            <person name="Hu J."/>
            <person name="Li Z."/>
            <person name="Lin L."/>
            <person name="Luo J."/>
            <person name="Geng L."/>
            <person name="Wang L."/>
            <person name="Long M."/>
            <person name="Wan Y."/>
            <person name="He N."/>
            <person name="Zhang Z."/>
            <person name="Lu C."/>
            <person name="Keeling P.J."/>
            <person name="Wang J."/>
            <person name="Xiang Z."/>
            <person name="Zhou Z."/>
        </authorList>
    </citation>
    <scope>NUCLEOTIDE SEQUENCE [LARGE SCALE GENOMIC DNA]</scope>
    <source>
        <strain evidence="2">CQ1 / CVCC 102059</strain>
    </source>
</reference>
<proteinExistence type="predicted"/>
<dbReference type="Proteomes" id="UP000016927">
    <property type="component" value="Unassembled WGS sequence"/>
</dbReference>
<protein>
    <submittedName>
        <fullName evidence="1">Uncharacterized protein</fullName>
    </submittedName>
</protein>
<keyword evidence="2" id="KW-1185">Reference proteome</keyword>
<gene>
    <name evidence="1" type="ORF">NBO_12g0008</name>
</gene>
<dbReference type="VEuPathDB" id="MicrosporidiaDB:NBO_12g0008"/>
<sequence>MNILFHLIILSKTFFVHLNLYSILSCYCLNYYMKNDIIHKDYIFIFLKDGIIKPICGKSLLFILNLKEKSVNAESWAHMISDLENETIKYLQSIKCPARSVNWTEAEKIRVLNGMMRYCFKPNIFPSIYEDIIYGLYHTRPVKNALWDGVRSLFTKKIKLKLLIEAVQWEPEKYPLDNHLKGVEETSSFFDIYSKCYDSSLERFRHVTKEDLYVFKKKYLKPSNITERDFEKLLEEVMPTSEDNEFKNATYKPLGNLFEDIYVLEACPPTHTPKIKQKEEIIEEKEIAVERFVKEEEFLKVKEEVEELKMLFYKSRQLDNVEVKENTSEVDEEWLRKLNLLFKENKFTARQALTKMFTSSSRPTLEVFESFAIRQEEKGLMTRFKAGTRRVFTYFKLLNKKN</sequence>
<organism evidence="1 2">
    <name type="scientific">Nosema bombycis (strain CQ1 / CVCC 102059)</name>
    <name type="common">Microsporidian parasite</name>
    <name type="synonym">Pebrine of silkworm</name>
    <dbReference type="NCBI Taxonomy" id="578461"/>
    <lineage>
        <taxon>Eukaryota</taxon>
        <taxon>Fungi</taxon>
        <taxon>Fungi incertae sedis</taxon>
        <taxon>Microsporidia</taxon>
        <taxon>Nosematidae</taxon>
        <taxon>Nosema</taxon>
    </lineage>
</organism>
<dbReference type="AlphaFoldDB" id="R0KXI4"/>
<dbReference type="HOGENOM" id="CLU_685296_0_0_1"/>
<evidence type="ECO:0000313" key="1">
    <source>
        <dbReference type="EMBL" id="EOB14902.1"/>
    </source>
</evidence>